<keyword evidence="3" id="KW-1185">Reference proteome</keyword>
<keyword evidence="1" id="KW-0812">Transmembrane</keyword>
<evidence type="ECO:0000313" key="3">
    <source>
        <dbReference type="Proteomes" id="UP000242180"/>
    </source>
</evidence>
<dbReference type="EMBL" id="MCGN01000001">
    <property type="protein sequence ID" value="ORZ04000.1"/>
    <property type="molecule type" value="Genomic_DNA"/>
</dbReference>
<sequence>MYAKCGYVCTCMDVYALVNQRTVGPVNESQAIRVPKIKIVSYFLLFFFGFGLSHTGPLAGAYYKLLKKIKKELACTEIKKSRHTHTITVLLTFHG</sequence>
<evidence type="ECO:0000313" key="2">
    <source>
        <dbReference type="EMBL" id="ORZ04000.1"/>
    </source>
</evidence>
<dbReference type="InParanoid" id="A0A1X2HWL3"/>
<name>A0A1X2HWL3_SYNRA</name>
<comment type="caution">
    <text evidence="2">The sequence shown here is derived from an EMBL/GenBank/DDBJ whole genome shotgun (WGS) entry which is preliminary data.</text>
</comment>
<reference evidence="2 3" key="1">
    <citation type="submission" date="2016-07" db="EMBL/GenBank/DDBJ databases">
        <title>Pervasive Adenine N6-methylation of Active Genes in Fungi.</title>
        <authorList>
            <consortium name="DOE Joint Genome Institute"/>
            <person name="Mondo S.J."/>
            <person name="Dannebaum R.O."/>
            <person name="Kuo R.C."/>
            <person name="Labutti K."/>
            <person name="Haridas S."/>
            <person name="Kuo A."/>
            <person name="Salamov A."/>
            <person name="Ahrendt S.R."/>
            <person name="Lipzen A."/>
            <person name="Sullivan W."/>
            <person name="Andreopoulos W.B."/>
            <person name="Clum A."/>
            <person name="Lindquist E."/>
            <person name="Daum C."/>
            <person name="Ramamoorthy G.K."/>
            <person name="Gryganskyi A."/>
            <person name="Culley D."/>
            <person name="Magnuson J.K."/>
            <person name="James T.Y."/>
            <person name="O'Malley M.A."/>
            <person name="Stajich J.E."/>
            <person name="Spatafora J.W."/>
            <person name="Visel A."/>
            <person name="Grigoriev I.V."/>
        </authorList>
    </citation>
    <scope>NUCLEOTIDE SEQUENCE [LARGE SCALE GENOMIC DNA]</scope>
    <source>
        <strain evidence="2 3">NRRL 2496</strain>
    </source>
</reference>
<evidence type="ECO:0000256" key="1">
    <source>
        <dbReference type="SAM" id="Phobius"/>
    </source>
</evidence>
<keyword evidence="1" id="KW-1133">Transmembrane helix</keyword>
<proteinExistence type="predicted"/>
<feature type="transmembrane region" description="Helical" evidence="1">
    <location>
        <begin position="39"/>
        <end position="63"/>
    </location>
</feature>
<keyword evidence="1" id="KW-0472">Membrane</keyword>
<dbReference type="Proteomes" id="UP000242180">
    <property type="component" value="Unassembled WGS sequence"/>
</dbReference>
<protein>
    <submittedName>
        <fullName evidence="2">Uncharacterized protein</fullName>
    </submittedName>
</protein>
<organism evidence="2 3">
    <name type="scientific">Syncephalastrum racemosum</name>
    <name type="common">Filamentous fungus</name>
    <dbReference type="NCBI Taxonomy" id="13706"/>
    <lineage>
        <taxon>Eukaryota</taxon>
        <taxon>Fungi</taxon>
        <taxon>Fungi incertae sedis</taxon>
        <taxon>Mucoromycota</taxon>
        <taxon>Mucoromycotina</taxon>
        <taxon>Mucoromycetes</taxon>
        <taxon>Mucorales</taxon>
        <taxon>Syncephalastraceae</taxon>
        <taxon>Syncephalastrum</taxon>
    </lineage>
</organism>
<dbReference type="AlphaFoldDB" id="A0A1X2HWL3"/>
<accession>A0A1X2HWL3</accession>
<gene>
    <name evidence="2" type="ORF">BCR43DRAFT_70207</name>
</gene>